<dbReference type="AlphaFoldDB" id="A0A239EMD1"/>
<dbReference type="SUPFAM" id="SSF52172">
    <property type="entry name" value="CheY-like"/>
    <property type="match status" value="1"/>
</dbReference>
<dbReference type="InterPro" id="IPR001789">
    <property type="entry name" value="Sig_transdc_resp-reg_receiver"/>
</dbReference>
<keyword evidence="5" id="KW-1185">Reference proteome</keyword>
<feature type="modified residue" description="4-aspartylphosphate" evidence="2">
    <location>
        <position position="57"/>
    </location>
</feature>
<dbReference type="Pfam" id="PF00072">
    <property type="entry name" value="Response_reg"/>
    <property type="match status" value="1"/>
</dbReference>
<dbReference type="PROSITE" id="PS50110">
    <property type="entry name" value="RESPONSE_REGULATORY"/>
    <property type="match status" value="1"/>
</dbReference>
<reference evidence="4 5" key="1">
    <citation type="submission" date="2017-06" db="EMBL/GenBank/DDBJ databases">
        <authorList>
            <person name="Kim H.J."/>
            <person name="Triplett B.A."/>
        </authorList>
    </citation>
    <scope>NUCLEOTIDE SEQUENCE [LARGE SCALE GENOMIC DNA]</scope>
    <source>
        <strain evidence="4 5">DSM 19307</strain>
    </source>
</reference>
<evidence type="ECO:0000256" key="1">
    <source>
        <dbReference type="ARBA" id="ARBA00022553"/>
    </source>
</evidence>
<dbReference type="Gene3D" id="3.40.50.2300">
    <property type="match status" value="1"/>
</dbReference>
<dbReference type="RefSeq" id="WP_089355002.1">
    <property type="nucleotide sequence ID" value="NZ_FZPD01000001.1"/>
</dbReference>
<dbReference type="GO" id="GO:0000160">
    <property type="term" value="P:phosphorelay signal transduction system"/>
    <property type="evidence" value="ECO:0007669"/>
    <property type="project" value="InterPro"/>
</dbReference>
<accession>A0A239EMD1</accession>
<sequence>MMSEKPAILYIDDEEANLLLFRVSFEGEREVLVANSPEEGLQKLYDNKDRIKAVISDMHMPKMNGVQFIEKAQETVDDIPYFILSGYAYNDEIDQALKRNTIKKFFTKPFNRSEIEEQLNYVNGN</sequence>
<dbReference type="EMBL" id="FZPD01000001">
    <property type="protein sequence ID" value="SNS45551.1"/>
    <property type="molecule type" value="Genomic_DNA"/>
</dbReference>
<keyword evidence="1 2" id="KW-0597">Phosphoprotein</keyword>
<gene>
    <name evidence="4" type="ORF">SAMN05421640_0220</name>
</gene>
<protein>
    <submittedName>
        <fullName evidence="4">Response regulator receiver domain-containing protein</fullName>
    </submittedName>
</protein>
<dbReference type="SMART" id="SM00448">
    <property type="entry name" value="REC"/>
    <property type="match status" value="1"/>
</dbReference>
<evidence type="ECO:0000313" key="4">
    <source>
        <dbReference type="EMBL" id="SNS45551.1"/>
    </source>
</evidence>
<dbReference type="InterPro" id="IPR011006">
    <property type="entry name" value="CheY-like_superfamily"/>
</dbReference>
<dbReference type="PANTHER" id="PTHR44591:SF3">
    <property type="entry name" value="RESPONSE REGULATORY DOMAIN-CONTAINING PROTEIN"/>
    <property type="match status" value="1"/>
</dbReference>
<dbReference type="OrthoDB" id="9789181at2"/>
<name>A0A239EMD1_EKHLU</name>
<evidence type="ECO:0000259" key="3">
    <source>
        <dbReference type="PROSITE" id="PS50110"/>
    </source>
</evidence>
<evidence type="ECO:0000313" key="5">
    <source>
        <dbReference type="Proteomes" id="UP000198393"/>
    </source>
</evidence>
<feature type="domain" description="Response regulatory" evidence="3">
    <location>
        <begin position="7"/>
        <end position="123"/>
    </location>
</feature>
<dbReference type="Proteomes" id="UP000198393">
    <property type="component" value="Unassembled WGS sequence"/>
</dbReference>
<evidence type="ECO:0000256" key="2">
    <source>
        <dbReference type="PROSITE-ProRule" id="PRU00169"/>
    </source>
</evidence>
<organism evidence="4 5">
    <name type="scientific">Ekhidna lutea</name>
    <dbReference type="NCBI Taxonomy" id="447679"/>
    <lineage>
        <taxon>Bacteria</taxon>
        <taxon>Pseudomonadati</taxon>
        <taxon>Bacteroidota</taxon>
        <taxon>Cytophagia</taxon>
        <taxon>Cytophagales</taxon>
        <taxon>Reichenbachiellaceae</taxon>
        <taxon>Ekhidna</taxon>
    </lineage>
</organism>
<proteinExistence type="predicted"/>
<dbReference type="InterPro" id="IPR050595">
    <property type="entry name" value="Bact_response_regulator"/>
</dbReference>
<dbReference type="PANTHER" id="PTHR44591">
    <property type="entry name" value="STRESS RESPONSE REGULATOR PROTEIN 1"/>
    <property type="match status" value="1"/>
</dbReference>